<evidence type="ECO:0000313" key="4">
    <source>
        <dbReference type="Proteomes" id="UP001251085"/>
    </source>
</evidence>
<reference evidence="4" key="1">
    <citation type="submission" date="2023-07" db="EMBL/GenBank/DDBJ databases">
        <title>Characterization of two Paracoccaceae strains isolated from Phycosphere and proposal of Xinfangfangia lacusdiani sp. nov.</title>
        <authorList>
            <person name="Deng Y."/>
            <person name="Zhang Y.Q."/>
        </authorList>
    </citation>
    <scope>NUCLEOTIDE SEQUENCE [LARGE SCALE GENOMIC DNA]</scope>
    <source>
        <strain evidence="4">CPCC 101403</strain>
    </source>
</reference>
<evidence type="ECO:0000256" key="1">
    <source>
        <dbReference type="ARBA" id="ARBA00012344"/>
    </source>
</evidence>
<organism evidence="3 4">
    <name type="scientific">Paracoccus broussonetiae</name>
    <dbReference type="NCBI Taxonomy" id="3075834"/>
    <lineage>
        <taxon>Bacteria</taxon>
        <taxon>Pseudomonadati</taxon>
        <taxon>Pseudomonadota</taxon>
        <taxon>Alphaproteobacteria</taxon>
        <taxon>Rhodobacterales</taxon>
        <taxon>Paracoccaceae</taxon>
        <taxon>Paracoccus</taxon>
    </lineage>
</organism>
<evidence type="ECO:0000256" key="2">
    <source>
        <dbReference type="ARBA" id="ARBA00023239"/>
    </source>
</evidence>
<evidence type="ECO:0000313" key="3">
    <source>
        <dbReference type="EMBL" id="MDT1064361.1"/>
    </source>
</evidence>
<name>A0ABU3EJD8_9RHOB</name>
<dbReference type="Pfam" id="PF04752">
    <property type="entry name" value="ChaC"/>
    <property type="match status" value="1"/>
</dbReference>
<keyword evidence="4" id="KW-1185">Reference proteome</keyword>
<keyword evidence="2" id="KW-0456">Lyase</keyword>
<dbReference type="InterPro" id="IPR013024">
    <property type="entry name" value="GGCT-like"/>
</dbReference>
<dbReference type="CDD" id="cd06661">
    <property type="entry name" value="GGCT_like"/>
    <property type="match status" value="1"/>
</dbReference>
<dbReference type="Proteomes" id="UP001251085">
    <property type="component" value="Unassembled WGS sequence"/>
</dbReference>
<dbReference type="InterPro" id="IPR006840">
    <property type="entry name" value="ChaC"/>
</dbReference>
<dbReference type="EC" id="4.3.2.7" evidence="1"/>
<sequence>MKTPAPTPAPRTMSLTAQHVALSLRDEPDLGPEPGWRQMDEGAIEALSRQYHEDLGSDPLWVFAYGSLIWKPDFDAVDHCRASAYGWHRSFCLKMHHWRGSPQQLGLMMALERGGRCDGVIYRVREGDRLAQIRRMVTREIRYHENIDMMRWIPVHTARGRMRALVFWAGPSGERILSKLPLHEVAHILARACGSAGSCAEYLFNTVLHLQEFGIRDRNLWTLQKLVAQEIDQLHGHPRDLAAERKGAAG</sequence>
<protein>
    <recommendedName>
        <fullName evidence="1">glutathione-specific gamma-glutamylcyclotransferase</fullName>
        <ecNumber evidence="1">4.3.2.7</ecNumber>
    </recommendedName>
</protein>
<dbReference type="InterPro" id="IPR036568">
    <property type="entry name" value="GGCT-like_sf"/>
</dbReference>
<dbReference type="EMBL" id="JAVRQI010000021">
    <property type="protein sequence ID" value="MDT1064361.1"/>
    <property type="molecule type" value="Genomic_DNA"/>
</dbReference>
<dbReference type="RefSeq" id="WP_311761450.1">
    <property type="nucleotide sequence ID" value="NZ_JAVRQI010000021.1"/>
</dbReference>
<dbReference type="Gene3D" id="3.10.490.10">
    <property type="entry name" value="Gamma-glutamyl cyclotransferase-like"/>
    <property type="match status" value="1"/>
</dbReference>
<dbReference type="SUPFAM" id="SSF110857">
    <property type="entry name" value="Gamma-glutamyl cyclotransferase-like"/>
    <property type="match status" value="1"/>
</dbReference>
<accession>A0ABU3EJD8</accession>
<comment type="caution">
    <text evidence="3">The sequence shown here is derived from an EMBL/GenBank/DDBJ whole genome shotgun (WGS) entry which is preliminary data.</text>
</comment>
<dbReference type="PANTHER" id="PTHR12192">
    <property type="entry name" value="CATION TRANSPORT PROTEIN CHAC-RELATED"/>
    <property type="match status" value="1"/>
</dbReference>
<gene>
    <name evidence="3" type="ORF">RM190_21040</name>
</gene>
<proteinExistence type="predicted"/>
<dbReference type="PANTHER" id="PTHR12192:SF2">
    <property type="entry name" value="GLUTATHIONE-SPECIFIC GAMMA-GLUTAMYLCYCLOTRANSFERASE 2"/>
    <property type="match status" value="1"/>
</dbReference>